<dbReference type="PANTHER" id="PTHR45641:SF19">
    <property type="entry name" value="NEPHROCYSTIN-3"/>
    <property type="match status" value="1"/>
</dbReference>
<dbReference type="Proteomes" id="UP001153069">
    <property type="component" value="Unassembled WGS sequence"/>
</dbReference>
<dbReference type="InterPro" id="IPR011990">
    <property type="entry name" value="TPR-like_helical_dom_sf"/>
</dbReference>
<feature type="compositionally biased region" description="Basic and acidic residues" evidence="3">
    <location>
        <begin position="852"/>
        <end position="873"/>
    </location>
</feature>
<feature type="compositionally biased region" description="Acidic residues" evidence="3">
    <location>
        <begin position="561"/>
        <end position="571"/>
    </location>
</feature>
<comment type="caution">
    <text evidence="4">The sequence shown here is derived from an EMBL/GenBank/DDBJ whole genome shotgun (WGS) entry which is preliminary data.</text>
</comment>
<feature type="compositionally biased region" description="Basic and acidic residues" evidence="3">
    <location>
        <begin position="108"/>
        <end position="118"/>
    </location>
</feature>
<protein>
    <submittedName>
        <fullName evidence="4">Tetratricopeptide repeat domain</fullName>
    </submittedName>
</protein>
<evidence type="ECO:0000256" key="1">
    <source>
        <dbReference type="ARBA" id="ARBA00022737"/>
    </source>
</evidence>
<proteinExistence type="predicted"/>
<feature type="compositionally biased region" description="Basic and acidic residues" evidence="3">
    <location>
        <begin position="72"/>
        <end position="101"/>
    </location>
</feature>
<feature type="compositionally biased region" description="Basic and acidic residues" evidence="3">
    <location>
        <begin position="17"/>
        <end position="37"/>
    </location>
</feature>
<evidence type="ECO:0000313" key="5">
    <source>
        <dbReference type="Proteomes" id="UP001153069"/>
    </source>
</evidence>
<feature type="compositionally biased region" description="Low complexity" evidence="3">
    <location>
        <begin position="304"/>
        <end position="328"/>
    </location>
</feature>
<sequence>MSSKEKKGGLFRKIKGKKEEGGAKKADGVKKTKKAEDSSSDLSVSDDSKSKRGREGKGEDQPPVSPAKGGKKKGDDGGRGREGKEGKEGKSMFQRVRERSRSRSRSRKEKDGLSDSTRKDMLVAVTSCRSDGYYNQKAPGTISKLPRKAPTNLKLFHELAVGVKDAYAAVGETPQKPEENNGEMSREEHDARMALWEFIGNLDFLLALVDEVAVDTVTRGALKDDATFKGLRDVIKKCNRVLEDMLVRRERKYTLFFRLVQPHDSSDIGRMKAWNDKVEKAVGSVTGGRAAFETGTDDSESDTDSTASGSSDASGRSGGLISRGRQLLPTAGKVRSRRATPTPKMRRRRGQGDDSEGDASGSAEDGYSAVTAPLAPKQAQGSVALPNGLALKGNSSQRLADVNPMAPKDELVDVIRGLRVEKSQGHDGSIQSNLQDLKPNWLPKADIPSSVPKLPTEYVHRHRLMKQVVSCLLDQSGAGPRDTDEEVMNNTIITSVTSRHSDKAGNGKTTLAVAAIQTVEVRERFADGIAWLKLGAGPLSDKDIRRLYGELYKQLIVKSDTDDDDFSDDNSDSNSSREDGLGGGGGGGNGERLSWDEARRDHLVERADTMRRFQGGDLEGIKEDLGRMLPQRGSRDKDEDRNPYRILMTTRTPSLMGAGIVQEVFVRILSEHEAVKLLLSTAGRRPYGGRNSKVFNQARMIVKGCGNSPLAIRLVGSMLRLGNRNWNLKSPIWMSLINQCTLNLEEASILRSFVNAFTRIVDLSFFTVNDIKLRIALRRCFVWFAMAFRDNDWMLAGKGIPQSVVLSVFETVVNLDESETEDNWIEPETILSMLEKMNLLQRAGHGVTAKTTKKDDEKSVGSKDLDASAKSDGSDWSDMDEGSKARIQHNFVILDSLKAVAEKMACRQSFSFYPKDDQFTFFSDKIEEEIKSTKNKETPDWGAKLNFLSKAPNVEIIEEKDGEDPVAEEVAHELVIVSLLAAGDRDALDQDNVVEAMKTSQVAVQELVGGVKLEEYTMSFLPDHLMRSRAFSNAAELLACHPFVRRRVFALGIMEATSKEVADILELRRVVGKYVAATDSRRGHALGKQAAGKKVNEVDAESAINFDIDAVACDGSRLLIDEIYRVTNSMGSSDSLGMATCLAAVGEGLLKCRQPRDAMLRLEEAVSLYRGILGPFHVYVAHALHQVAKALVKLGETRVALLKFAEAARIYEACNATLHYDSIQNAQSLASLLVDIGDMDKAESMFEEVIAMKMSVYGEHSVPVAKTINSYAILLAKHGRMNQAMGNYEAARATYERAPPPLIYDAEFEIKCSYDVTLITLNIASIWSKKGDLQRALGCYEEGVVGLRKYDEAMLDLHEGKDSPDSGKSSSHKHMVAALGRIGSIKLKLGDEDGALDAYLHLLEEVSEDSPLPSHTEKAKAHIKCATIFRQKDDSDSRAKSVEHLREAFRMYKAIFGPGHKDTVAIKTSLDQWLAEEKKR</sequence>
<name>A0A9N8DAY8_9STRA</name>
<dbReference type="InterPro" id="IPR042197">
    <property type="entry name" value="Apaf_helical"/>
</dbReference>
<feature type="region of interest" description="Disordered" evidence="3">
    <location>
        <begin position="1"/>
        <end position="118"/>
    </location>
</feature>
<feature type="region of interest" description="Disordered" evidence="3">
    <location>
        <begin position="848"/>
        <end position="881"/>
    </location>
</feature>
<feature type="compositionally biased region" description="Basic residues" evidence="3">
    <location>
        <begin position="334"/>
        <end position="349"/>
    </location>
</feature>
<keyword evidence="1" id="KW-0677">Repeat</keyword>
<feature type="region of interest" description="Disordered" evidence="3">
    <location>
        <begin position="560"/>
        <end position="594"/>
    </location>
</feature>
<dbReference type="OrthoDB" id="37484at2759"/>
<feature type="compositionally biased region" description="Basic and acidic residues" evidence="3">
    <location>
        <begin position="46"/>
        <end position="60"/>
    </location>
</feature>
<dbReference type="PANTHER" id="PTHR45641">
    <property type="entry name" value="TETRATRICOPEPTIDE REPEAT PROTEIN (AFU_ORTHOLOGUE AFUA_6G03870)"/>
    <property type="match status" value="1"/>
</dbReference>
<evidence type="ECO:0000313" key="4">
    <source>
        <dbReference type="EMBL" id="CAB9499668.1"/>
    </source>
</evidence>
<dbReference type="Gene3D" id="3.40.50.300">
    <property type="entry name" value="P-loop containing nucleotide triphosphate hydrolases"/>
    <property type="match status" value="1"/>
</dbReference>
<reference evidence="4" key="1">
    <citation type="submission" date="2020-06" db="EMBL/GenBank/DDBJ databases">
        <authorList>
            <consortium name="Plant Systems Biology data submission"/>
        </authorList>
    </citation>
    <scope>NUCLEOTIDE SEQUENCE</scope>
    <source>
        <strain evidence="4">D6</strain>
    </source>
</reference>
<organism evidence="4 5">
    <name type="scientific">Seminavis robusta</name>
    <dbReference type="NCBI Taxonomy" id="568900"/>
    <lineage>
        <taxon>Eukaryota</taxon>
        <taxon>Sar</taxon>
        <taxon>Stramenopiles</taxon>
        <taxon>Ochrophyta</taxon>
        <taxon>Bacillariophyta</taxon>
        <taxon>Bacillariophyceae</taxon>
        <taxon>Bacillariophycidae</taxon>
        <taxon>Naviculales</taxon>
        <taxon>Naviculaceae</taxon>
        <taxon>Seminavis</taxon>
    </lineage>
</organism>
<dbReference type="GO" id="GO:0043531">
    <property type="term" value="F:ADP binding"/>
    <property type="evidence" value="ECO:0007669"/>
    <property type="project" value="InterPro"/>
</dbReference>
<gene>
    <name evidence="4" type="ORF">SEMRO_66_G037170.1</name>
</gene>
<dbReference type="Gene3D" id="1.25.40.10">
    <property type="entry name" value="Tetratricopeptide repeat domain"/>
    <property type="match status" value="2"/>
</dbReference>
<feature type="region of interest" description="Disordered" evidence="3">
    <location>
        <begin position="288"/>
        <end position="366"/>
    </location>
</feature>
<keyword evidence="5" id="KW-1185">Reference proteome</keyword>
<dbReference type="SUPFAM" id="SSF52540">
    <property type="entry name" value="P-loop containing nucleoside triphosphate hydrolases"/>
    <property type="match status" value="1"/>
</dbReference>
<feature type="compositionally biased region" description="Gly residues" evidence="3">
    <location>
        <begin position="581"/>
        <end position="590"/>
    </location>
</feature>
<dbReference type="InterPro" id="IPR027417">
    <property type="entry name" value="P-loop_NTPase"/>
</dbReference>
<evidence type="ECO:0000256" key="3">
    <source>
        <dbReference type="SAM" id="MobiDB-lite"/>
    </source>
</evidence>
<evidence type="ECO:0000256" key="2">
    <source>
        <dbReference type="ARBA" id="ARBA00022803"/>
    </source>
</evidence>
<dbReference type="EMBL" id="CAICTM010000065">
    <property type="protein sequence ID" value="CAB9499668.1"/>
    <property type="molecule type" value="Genomic_DNA"/>
</dbReference>
<dbReference type="SUPFAM" id="SSF48452">
    <property type="entry name" value="TPR-like"/>
    <property type="match status" value="1"/>
</dbReference>
<dbReference type="Gene3D" id="1.10.8.430">
    <property type="entry name" value="Helical domain of apoptotic protease-activating factors"/>
    <property type="match status" value="1"/>
</dbReference>
<accession>A0A9N8DAY8</accession>
<keyword evidence="2" id="KW-0802">TPR repeat</keyword>